<dbReference type="AlphaFoldDB" id="A0AA38WDQ1"/>
<keyword evidence="4" id="KW-1185">Reference proteome</keyword>
<dbReference type="InterPro" id="IPR043502">
    <property type="entry name" value="DNA/RNA_pol_sf"/>
</dbReference>
<name>A0AA38WDQ1_9ASTR</name>
<dbReference type="GO" id="GO:0003676">
    <property type="term" value="F:nucleic acid binding"/>
    <property type="evidence" value="ECO:0007669"/>
    <property type="project" value="InterPro"/>
</dbReference>
<dbReference type="InterPro" id="IPR021109">
    <property type="entry name" value="Peptidase_aspartic_dom_sf"/>
</dbReference>
<reference evidence="3" key="1">
    <citation type="submission" date="2023-03" db="EMBL/GenBank/DDBJ databases">
        <title>Chromosome-scale reference genome and RAD-based genetic map of yellow starthistle (Centaurea solstitialis) reveal putative structural variation and QTLs associated with invader traits.</title>
        <authorList>
            <person name="Reatini B."/>
            <person name="Cang F.A."/>
            <person name="Jiang Q."/>
            <person name="Mckibben M.T.W."/>
            <person name="Barker M.S."/>
            <person name="Rieseberg L.H."/>
            <person name="Dlugosch K.M."/>
        </authorList>
    </citation>
    <scope>NUCLEOTIDE SEQUENCE</scope>
    <source>
        <strain evidence="3">CAN-66</strain>
        <tissue evidence="3">Leaf</tissue>
    </source>
</reference>
<dbReference type="InterPro" id="IPR036875">
    <property type="entry name" value="Znf_CCHC_sf"/>
</dbReference>
<evidence type="ECO:0000259" key="2">
    <source>
        <dbReference type="PROSITE" id="PS50158"/>
    </source>
</evidence>
<dbReference type="PANTHER" id="PTHR15503">
    <property type="entry name" value="LDOC1 RELATED"/>
    <property type="match status" value="1"/>
</dbReference>
<dbReference type="Gene3D" id="3.30.70.270">
    <property type="match status" value="1"/>
</dbReference>
<dbReference type="Gene3D" id="2.40.70.10">
    <property type="entry name" value="Acid Proteases"/>
    <property type="match status" value="1"/>
</dbReference>
<protein>
    <recommendedName>
        <fullName evidence="2">CCHC-type domain-containing protein</fullName>
    </recommendedName>
</protein>
<dbReference type="Proteomes" id="UP001172457">
    <property type="component" value="Chromosome 3"/>
</dbReference>
<evidence type="ECO:0000313" key="3">
    <source>
        <dbReference type="EMBL" id="KAJ9556847.1"/>
    </source>
</evidence>
<dbReference type="Pfam" id="PF08284">
    <property type="entry name" value="RVP_2"/>
    <property type="match status" value="1"/>
</dbReference>
<keyword evidence="1" id="KW-0862">Zinc</keyword>
<dbReference type="PANTHER" id="PTHR15503:SF42">
    <property type="entry name" value="ZINC FINGER, CCHC-TYPE, RETROTRANSPOSON GAG DOMAIN, ASPARTIC PEPTIDASE DOMAIN PROTEIN-RELATED"/>
    <property type="match status" value="1"/>
</dbReference>
<feature type="domain" description="CCHC-type" evidence="2">
    <location>
        <begin position="142"/>
        <end position="156"/>
    </location>
</feature>
<proteinExistence type="predicted"/>
<evidence type="ECO:0000256" key="1">
    <source>
        <dbReference type="PROSITE-ProRule" id="PRU00047"/>
    </source>
</evidence>
<gene>
    <name evidence="3" type="ORF">OSB04_011461</name>
</gene>
<dbReference type="SMART" id="SM00343">
    <property type="entry name" value="ZnF_C2HC"/>
    <property type="match status" value="2"/>
</dbReference>
<dbReference type="Gene3D" id="4.10.60.10">
    <property type="entry name" value="Zinc finger, CCHC-type"/>
    <property type="match status" value="1"/>
</dbReference>
<keyword evidence="1" id="KW-0863">Zinc-finger</keyword>
<dbReference type="Gene3D" id="3.10.10.10">
    <property type="entry name" value="HIV Type 1 Reverse Transcriptase, subunit A, domain 1"/>
    <property type="match status" value="1"/>
</dbReference>
<dbReference type="CDD" id="cd00303">
    <property type="entry name" value="retropepsin_like"/>
    <property type="match status" value="1"/>
</dbReference>
<dbReference type="InterPro" id="IPR001878">
    <property type="entry name" value="Znf_CCHC"/>
</dbReference>
<dbReference type="GO" id="GO:0008270">
    <property type="term" value="F:zinc ion binding"/>
    <property type="evidence" value="ECO:0007669"/>
    <property type="project" value="UniProtKB-KW"/>
</dbReference>
<organism evidence="3 4">
    <name type="scientific">Centaurea solstitialis</name>
    <name type="common">yellow star-thistle</name>
    <dbReference type="NCBI Taxonomy" id="347529"/>
    <lineage>
        <taxon>Eukaryota</taxon>
        <taxon>Viridiplantae</taxon>
        <taxon>Streptophyta</taxon>
        <taxon>Embryophyta</taxon>
        <taxon>Tracheophyta</taxon>
        <taxon>Spermatophyta</taxon>
        <taxon>Magnoliopsida</taxon>
        <taxon>eudicotyledons</taxon>
        <taxon>Gunneridae</taxon>
        <taxon>Pentapetalae</taxon>
        <taxon>asterids</taxon>
        <taxon>campanulids</taxon>
        <taxon>Asterales</taxon>
        <taxon>Asteraceae</taxon>
        <taxon>Carduoideae</taxon>
        <taxon>Cardueae</taxon>
        <taxon>Centaureinae</taxon>
        <taxon>Centaurea</taxon>
    </lineage>
</organism>
<keyword evidence="1" id="KW-0479">Metal-binding</keyword>
<dbReference type="PROSITE" id="PS50158">
    <property type="entry name" value="ZF_CCHC"/>
    <property type="match status" value="1"/>
</dbReference>
<dbReference type="InterPro" id="IPR032567">
    <property type="entry name" value="RTL1-rel"/>
</dbReference>
<sequence>MENLNVENSTLRVRLRQLRLLDGSQWQIEIEWLTSEFLFMVQTTESMNEITDKFLERSLFCSECVMYRYAEIRKPEIQEFTRELELERQRKRKKAETTYVQTQPAKKFKLSGQKVEVMKEFPRCSKCGRQHVSKCRMGIGTCYKCGKPSYMSRDCKVTAKLYFKCFQPGHFANECPLSAGSTQNSGVTPQENVDTQRLCEDLLVDVEEAKVEPDFVTGIFPINSIPALVLLYMGTSKSFVSLSFCKKFSLVKGILEEPLEVEIVDEKTVWVSHVYKGNVIELKGVRFCIDLIPIPMREINVVIGMNWLGRHRARFDCESQRVEVRSPSEGVLTITGSGMKRLPKICSLPKARRYVHQGDSSFLAFLEEEKKKTVTNVPLVNEYPDFFSKDLSRIPLERQGCASSKSPLPSSTAEMQELSKHLEELLEKGFIRPTTSLWEAPILFMKKRMGRFGCEVNKLTVKNSYPLPRIDNLFHQLEGAAWFSKIV</sequence>
<dbReference type="InterPro" id="IPR043128">
    <property type="entry name" value="Rev_trsase/Diguanyl_cyclase"/>
</dbReference>
<dbReference type="SUPFAM" id="SSF57756">
    <property type="entry name" value="Retrovirus zinc finger-like domains"/>
    <property type="match status" value="1"/>
</dbReference>
<dbReference type="SUPFAM" id="SSF56672">
    <property type="entry name" value="DNA/RNA polymerases"/>
    <property type="match status" value="1"/>
</dbReference>
<dbReference type="EMBL" id="JARYMX010000003">
    <property type="protein sequence ID" value="KAJ9556847.1"/>
    <property type="molecule type" value="Genomic_DNA"/>
</dbReference>
<evidence type="ECO:0000313" key="4">
    <source>
        <dbReference type="Proteomes" id="UP001172457"/>
    </source>
</evidence>
<accession>A0AA38WDQ1</accession>
<comment type="caution">
    <text evidence="3">The sequence shown here is derived from an EMBL/GenBank/DDBJ whole genome shotgun (WGS) entry which is preliminary data.</text>
</comment>